<evidence type="ECO:0008006" key="4">
    <source>
        <dbReference type="Google" id="ProtNLM"/>
    </source>
</evidence>
<organism evidence="2 3">
    <name type="scientific">Entotheonella factor</name>
    <dbReference type="NCBI Taxonomy" id="1429438"/>
    <lineage>
        <taxon>Bacteria</taxon>
        <taxon>Pseudomonadati</taxon>
        <taxon>Nitrospinota/Tectimicrobiota group</taxon>
        <taxon>Candidatus Tectimicrobiota</taxon>
        <taxon>Candidatus Entotheonellia</taxon>
        <taxon>Candidatus Entotheonellales</taxon>
        <taxon>Candidatus Entotheonellaceae</taxon>
        <taxon>Candidatus Entotheonella</taxon>
    </lineage>
</organism>
<dbReference type="EMBL" id="AZHW01000866">
    <property type="protein sequence ID" value="ETW95846.1"/>
    <property type="molecule type" value="Genomic_DNA"/>
</dbReference>
<feature type="chain" id="PRO_5004845765" description="Spore coat protein U domain-containing protein" evidence="1">
    <location>
        <begin position="26"/>
        <end position="173"/>
    </location>
</feature>
<sequence>MIKPLTRLAAITAVIGLLCPGALFAQSFTSSQSLASHLAVRCTDTDPSNPYAEGLLVLMPLENSLTLLIDFNDFNSPIAPPPPGEAPVPVTNGVFDMSCDGFFSPPYTIHADFSGPVAPYGWDFEAHFTNVFPPNGAGLDSCINPRVDNLSFQRDTVIYNCVVGLLLPAMSVN</sequence>
<gene>
    <name evidence="2" type="ORF">ETSY1_29020</name>
</gene>
<evidence type="ECO:0000313" key="2">
    <source>
        <dbReference type="EMBL" id="ETW95846.1"/>
    </source>
</evidence>
<name>W4LEV0_ENTF1</name>
<evidence type="ECO:0000313" key="3">
    <source>
        <dbReference type="Proteomes" id="UP000019141"/>
    </source>
</evidence>
<keyword evidence="1" id="KW-0732">Signal</keyword>
<comment type="caution">
    <text evidence="2">The sequence shown here is derived from an EMBL/GenBank/DDBJ whole genome shotgun (WGS) entry which is preliminary data.</text>
</comment>
<protein>
    <recommendedName>
        <fullName evidence="4">Spore coat protein U domain-containing protein</fullName>
    </recommendedName>
</protein>
<proteinExistence type="predicted"/>
<dbReference type="AlphaFoldDB" id="W4LEV0"/>
<dbReference type="Proteomes" id="UP000019141">
    <property type="component" value="Unassembled WGS sequence"/>
</dbReference>
<evidence type="ECO:0000256" key="1">
    <source>
        <dbReference type="SAM" id="SignalP"/>
    </source>
</evidence>
<feature type="signal peptide" evidence="1">
    <location>
        <begin position="1"/>
        <end position="25"/>
    </location>
</feature>
<reference evidence="2 3" key="1">
    <citation type="journal article" date="2014" name="Nature">
        <title>An environmental bacterial taxon with a large and distinct metabolic repertoire.</title>
        <authorList>
            <person name="Wilson M.C."/>
            <person name="Mori T."/>
            <person name="Ruckert C."/>
            <person name="Uria A.R."/>
            <person name="Helf M.J."/>
            <person name="Takada K."/>
            <person name="Gernert C."/>
            <person name="Steffens U.A."/>
            <person name="Heycke N."/>
            <person name="Schmitt S."/>
            <person name="Rinke C."/>
            <person name="Helfrich E.J."/>
            <person name="Brachmann A.O."/>
            <person name="Gurgui C."/>
            <person name="Wakimoto T."/>
            <person name="Kracht M."/>
            <person name="Crusemann M."/>
            <person name="Hentschel U."/>
            <person name="Abe I."/>
            <person name="Matsunaga S."/>
            <person name="Kalinowski J."/>
            <person name="Takeyama H."/>
            <person name="Piel J."/>
        </authorList>
    </citation>
    <scope>NUCLEOTIDE SEQUENCE [LARGE SCALE GENOMIC DNA]</scope>
    <source>
        <strain evidence="3">TSY1</strain>
    </source>
</reference>
<dbReference type="HOGENOM" id="CLU_1544809_0_0_7"/>
<accession>W4LEV0</accession>
<keyword evidence="3" id="KW-1185">Reference proteome</keyword>